<keyword evidence="2" id="KW-0813">Transport</keyword>
<feature type="domain" description="ABC transporter" evidence="5">
    <location>
        <begin position="1"/>
        <end position="235"/>
    </location>
</feature>
<proteinExistence type="inferred from homology"/>
<keyword evidence="3" id="KW-0547">Nucleotide-binding</keyword>
<reference evidence="6" key="1">
    <citation type="journal article" date="2015" name="Nature">
        <title>Complex archaea that bridge the gap between prokaryotes and eukaryotes.</title>
        <authorList>
            <person name="Spang A."/>
            <person name="Saw J.H."/>
            <person name="Jorgensen S.L."/>
            <person name="Zaremba-Niedzwiedzka K."/>
            <person name="Martijn J."/>
            <person name="Lind A.E."/>
            <person name="van Eijk R."/>
            <person name="Schleper C."/>
            <person name="Guy L."/>
            <person name="Ettema T.J."/>
        </authorList>
    </citation>
    <scope>NUCLEOTIDE SEQUENCE</scope>
</reference>
<evidence type="ECO:0000256" key="4">
    <source>
        <dbReference type="ARBA" id="ARBA00022840"/>
    </source>
</evidence>
<comment type="caution">
    <text evidence="6">The sequence shown here is derived from an EMBL/GenBank/DDBJ whole genome shotgun (WGS) entry which is preliminary data.</text>
</comment>
<accession>A0A0F9GC44</accession>
<evidence type="ECO:0000256" key="1">
    <source>
        <dbReference type="ARBA" id="ARBA00005417"/>
    </source>
</evidence>
<dbReference type="PANTHER" id="PTHR43776:SF7">
    <property type="entry name" value="D,D-DIPEPTIDE TRANSPORT ATP-BINDING PROTEIN DDPF-RELATED"/>
    <property type="match status" value="1"/>
</dbReference>
<dbReference type="PROSITE" id="PS50893">
    <property type="entry name" value="ABC_TRANSPORTER_2"/>
    <property type="match status" value="1"/>
</dbReference>
<evidence type="ECO:0000256" key="2">
    <source>
        <dbReference type="ARBA" id="ARBA00022448"/>
    </source>
</evidence>
<protein>
    <recommendedName>
        <fullName evidence="5">ABC transporter domain-containing protein</fullName>
    </recommendedName>
</protein>
<dbReference type="GO" id="GO:0015833">
    <property type="term" value="P:peptide transport"/>
    <property type="evidence" value="ECO:0007669"/>
    <property type="project" value="InterPro"/>
</dbReference>
<dbReference type="InterPro" id="IPR027417">
    <property type="entry name" value="P-loop_NTPase"/>
</dbReference>
<evidence type="ECO:0000313" key="6">
    <source>
        <dbReference type="EMBL" id="KKL88081.1"/>
    </source>
</evidence>
<dbReference type="InterPro" id="IPR017871">
    <property type="entry name" value="ABC_transporter-like_CS"/>
</dbReference>
<dbReference type="InterPro" id="IPR003439">
    <property type="entry name" value="ABC_transporter-like_ATP-bd"/>
</dbReference>
<dbReference type="NCBIfam" id="TIGR01727">
    <property type="entry name" value="oligo_HPY"/>
    <property type="match status" value="1"/>
</dbReference>
<dbReference type="InterPro" id="IPR050319">
    <property type="entry name" value="ABC_transp_ATP-bind"/>
</dbReference>
<dbReference type="InterPro" id="IPR013563">
    <property type="entry name" value="Oligopep_ABC_C"/>
</dbReference>
<keyword evidence="4" id="KW-0067">ATP-binding</keyword>
<comment type="similarity">
    <text evidence="1">Belongs to the ABC transporter superfamily.</text>
</comment>
<dbReference type="GO" id="GO:0005524">
    <property type="term" value="F:ATP binding"/>
    <property type="evidence" value="ECO:0007669"/>
    <property type="project" value="UniProtKB-KW"/>
</dbReference>
<organism evidence="6">
    <name type="scientific">marine sediment metagenome</name>
    <dbReference type="NCBI Taxonomy" id="412755"/>
    <lineage>
        <taxon>unclassified sequences</taxon>
        <taxon>metagenomes</taxon>
        <taxon>ecological metagenomes</taxon>
    </lineage>
</organism>
<dbReference type="SUPFAM" id="SSF52540">
    <property type="entry name" value="P-loop containing nucleoside triphosphate hydrolases"/>
    <property type="match status" value="1"/>
</dbReference>
<gene>
    <name evidence="6" type="ORF">LCGC14_1928280</name>
</gene>
<dbReference type="PROSITE" id="PS00211">
    <property type="entry name" value="ABC_TRANSPORTER_1"/>
    <property type="match status" value="1"/>
</dbReference>
<dbReference type="GO" id="GO:0016887">
    <property type="term" value="F:ATP hydrolysis activity"/>
    <property type="evidence" value="ECO:0007669"/>
    <property type="project" value="InterPro"/>
</dbReference>
<evidence type="ECO:0000259" key="5">
    <source>
        <dbReference type="PROSITE" id="PS50893"/>
    </source>
</evidence>
<dbReference type="InterPro" id="IPR003593">
    <property type="entry name" value="AAA+_ATPase"/>
</dbReference>
<dbReference type="GO" id="GO:0055085">
    <property type="term" value="P:transmembrane transport"/>
    <property type="evidence" value="ECO:0007669"/>
    <property type="project" value="UniProtKB-ARBA"/>
</dbReference>
<dbReference type="Gene3D" id="3.40.50.300">
    <property type="entry name" value="P-loop containing nucleotide triphosphate hydrolases"/>
    <property type="match status" value="1"/>
</dbReference>
<name>A0A0F9GC44_9ZZZZ</name>
<sequence>MKRRVGWLKAVDGVSFDIFPGELMGLVGESGCGKSTLGKTILGMYKPNEGKILFKDKDIIKLSIDEKRKMRRKIQYVYQDAAASLDSWWSVGRLLREPLVIHTKMTRTDMDDKVLYLLNAVGLRCEDLYRYPHEFSGGQQRRLGLARILTLNPELIIFDEPTAGLDVSVQAKILKLLITLKEEFQLTYIVISHNLSVVRMICNRMAVMYLGKIMEISTTETIFNKPVHPYTKTLIESIPQIGERKKHDNLFLKGEPPSPENMPPGCRFQSRCSFKKDICEKIEPSLQEVETGHLVACNL</sequence>
<dbReference type="PANTHER" id="PTHR43776">
    <property type="entry name" value="TRANSPORT ATP-BINDING PROTEIN"/>
    <property type="match status" value="1"/>
</dbReference>
<dbReference type="FunFam" id="3.40.50.300:FF:000016">
    <property type="entry name" value="Oligopeptide ABC transporter ATP-binding component"/>
    <property type="match status" value="1"/>
</dbReference>
<dbReference type="SMART" id="SM00382">
    <property type="entry name" value="AAA"/>
    <property type="match status" value="1"/>
</dbReference>
<dbReference type="Pfam" id="PF00005">
    <property type="entry name" value="ABC_tran"/>
    <property type="match status" value="1"/>
</dbReference>
<dbReference type="AlphaFoldDB" id="A0A0F9GC44"/>
<dbReference type="Pfam" id="PF08352">
    <property type="entry name" value="oligo_HPY"/>
    <property type="match status" value="1"/>
</dbReference>
<evidence type="ECO:0000256" key="3">
    <source>
        <dbReference type="ARBA" id="ARBA00022741"/>
    </source>
</evidence>
<dbReference type="EMBL" id="LAZR01020665">
    <property type="protein sequence ID" value="KKL88081.1"/>
    <property type="molecule type" value="Genomic_DNA"/>
</dbReference>
<dbReference type="CDD" id="cd03257">
    <property type="entry name" value="ABC_NikE_OppD_transporters"/>
    <property type="match status" value="1"/>
</dbReference>